<name>A0A839U0J0_9BACL</name>
<dbReference type="Gene3D" id="3.40.190.10">
    <property type="entry name" value="Periplasmic binding protein-like II"/>
    <property type="match status" value="2"/>
</dbReference>
<comment type="caution">
    <text evidence="3">The sequence shown here is derived from an EMBL/GenBank/DDBJ whole genome shotgun (WGS) entry which is preliminary data.</text>
</comment>
<dbReference type="Pfam" id="PF13416">
    <property type="entry name" value="SBP_bac_8"/>
    <property type="match status" value="1"/>
</dbReference>
<dbReference type="AlphaFoldDB" id="A0A839U0J0"/>
<evidence type="ECO:0000256" key="2">
    <source>
        <dbReference type="SAM" id="MobiDB-lite"/>
    </source>
</evidence>
<evidence type="ECO:0000256" key="1">
    <source>
        <dbReference type="ARBA" id="ARBA00022729"/>
    </source>
</evidence>
<dbReference type="Proteomes" id="UP000517523">
    <property type="component" value="Unassembled WGS sequence"/>
</dbReference>
<dbReference type="RefSeq" id="WP_246426880.1">
    <property type="nucleotide sequence ID" value="NZ_JACHXJ010000006.1"/>
</dbReference>
<evidence type="ECO:0000313" key="4">
    <source>
        <dbReference type="Proteomes" id="UP000517523"/>
    </source>
</evidence>
<dbReference type="EMBL" id="JACHXJ010000006">
    <property type="protein sequence ID" value="MBB3131158.1"/>
    <property type="molecule type" value="Genomic_DNA"/>
</dbReference>
<reference evidence="3 4" key="1">
    <citation type="submission" date="2020-08" db="EMBL/GenBank/DDBJ databases">
        <title>Genomic Encyclopedia of Type Strains, Phase III (KMG-III): the genomes of soil and plant-associated and newly described type strains.</title>
        <authorList>
            <person name="Whitman W."/>
        </authorList>
    </citation>
    <scope>NUCLEOTIDE SEQUENCE [LARGE SCALE GENOMIC DNA]</scope>
    <source>
        <strain evidence="3 4">CECT 5831</strain>
    </source>
</reference>
<dbReference type="PANTHER" id="PTHR30006:SF2">
    <property type="entry name" value="ABC TRANSPORTER SUBSTRATE-BINDING PROTEIN"/>
    <property type="match status" value="1"/>
</dbReference>
<protein>
    <submittedName>
        <fullName evidence="3">Iron(III) transport system substrate-binding protein</fullName>
    </submittedName>
</protein>
<dbReference type="InterPro" id="IPR006059">
    <property type="entry name" value="SBP"/>
</dbReference>
<gene>
    <name evidence="3" type="ORF">FHS19_005878</name>
</gene>
<feature type="compositionally biased region" description="Polar residues" evidence="2">
    <location>
        <begin position="77"/>
        <end position="91"/>
    </location>
</feature>
<organism evidence="3 4">
    <name type="scientific">Paenibacillus rhizosphaerae</name>
    <dbReference type="NCBI Taxonomy" id="297318"/>
    <lineage>
        <taxon>Bacteria</taxon>
        <taxon>Bacillati</taxon>
        <taxon>Bacillota</taxon>
        <taxon>Bacilli</taxon>
        <taxon>Bacillales</taxon>
        <taxon>Paenibacillaceae</taxon>
        <taxon>Paenibacillus</taxon>
    </lineage>
</organism>
<sequence length="433" mass="47546">MRSKRNGNARSILMVNAGEKTGTVRDTYAPKGKRTTWSWPGKAAALILGTALLLTACGQGEGGTAGASDASAKPAGTVQSAGDTAEASGSETPEALYEQAKKEGKVIVYSTSGRANDAAETFMKQYPGIKVEVSKVKSDEMMDKVTKEQDAGQFNPDVIITKEVSGAVEEEMVKPGRYVKYLPEDLAEKVDEPYRTQAEGYANYLEFRTIFYNTEHYKSAPVTNWWDLTTPEFKGKVYTADPLSSPAFMDLFTTMVIHSDDMAAAYKEKFGKDIELHGTENAGYEFIQQLFDNGLVVLKGSDDVLDAIGKANSDAVGLAVSGDVSKVEEKGWSILPIYDIKPKTSVPDSGYLFLANKTPHPAGAKLFIRWMMGEKDGQGEGMTPFNEVGSWVPRSDVKTKNEVAFEDLNLWVFDGEKLYFEAPKVRDFWIKQK</sequence>
<keyword evidence="1" id="KW-0732">Signal</keyword>
<accession>A0A839U0J0</accession>
<feature type="region of interest" description="Disordered" evidence="2">
    <location>
        <begin position="63"/>
        <end position="93"/>
    </location>
</feature>
<proteinExistence type="predicted"/>
<evidence type="ECO:0000313" key="3">
    <source>
        <dbReference type="EMBL" id="MBB3131158.1"/>
    </source>
</evidence>
<dbReference type="PANTHER" id="PTHR30006">
    <property type="entry name" value="THIAMINE-BINDING PERIPLASMIC PROTEIN-RELATED"/>
    <property type="match status" value="1"/>
</dbReference>
<dbReference type="SUPFAM" id="SSF53850">
    <property type="entry name" value="Periplasmic binding protein-like II"/>
    <property type="match status" value="1"/>
</dbReference>